<dbReference type="PANTHER" id="PTHR33990:SF1">
    <property type="entry name" value="PROTEIN YJDN"/>
    <property type="match status" value="1"/>
</dbReference>
<dbReference type="PANTHER" id="PTHR33990">
    <property type="entry name" value="PROTEIN YJDN-RELATED"/>
    <property type="match status" value="1"/>
</dbReference>
<name>A0A2S4N5X9_9FLAO</name>
<dbReference type="RefSeq" id="WP_103726710.1">
    <property type="nucleotide sequence ID" value="NZ_PQNY01000014.1"/>
</dbReference>
<organism evidence="2 3">
    <name type="scientific">Flavobacterium croceum DSM 17960</name>
    <dbReference type="NCBI Taxonomy" id="1121886"/>
    <lineage>
        <taxon>Bacteria</taxon>
        <taxon>Pseudomonadati</taxon>
        <taxon>Bacteroidota</taxon>
        <taxon>Flavobacteriia</taxon>
        <taxon>Flavobacteriales</taxon>
        <taxon>Flavobacteriaceae</taxon>
        <taxon>Flavobacterium</taxon>
    </lineage>
</organism>
<evidence type="ECO:0000259" key="1">
    <source>
        <dbReference type="Pfam" id="PF06983"/>
    </source>
</evidence>
<dbReference type="EMBL" id="PQNY01000014">
    <property type="protein sequence ID" value="POS01076.1"/>
    <property type="molecule type" value="Genomic_DNA"/>
</dbReference>
<dbReference type="InterPro" id="IPR029068">
    <property type="entry name" value="Glyas_Bleomycin-R_OHBP_Dase"/>
</dbReference>
<proteinExistence type="predicted"/>
<evidence type="ECO:0000313" key="2">
    <source>
        <dbReference type="EMBL" id="POS01076.1"/>
    </source>
</evidence>
<dbReference type="InterPro" id="IPR028973">
    <property type="entry name" value="PhnB-like"/>
</dbReference>
<feature type="domain" description="PhnB-like" evidence="1">
    <location>
        <begin position="3"/>
        <end position="137"/>
    </location>
</feature>
<dbReference type="CDD" id="cd06588">
    <property type="entry name" value="PhnB_like"/>
    <property type="match status" value="1"/>
</dbReference>
<dbReference type="OrthoDB" id="9795306at2"/>
<accession>A0A2S4N5X9</accession>
<reference evidence="2 3" key="1">
    <citation type="submission" date="2018-01" db="EMBL/GenBank/DDBJ databases">
        <title>Genomic Encyclopedia of Type Strains, Phase I: the one thousand microbial genomes (KMG-I) project.</title>
        <authorList>
            <person name="Goeker M."/>
        </authorList>
    </citation>
    <scope>NUCLEOTIDE SEQUENCE [LARGE SCALE GENOMIC DNA]</scope>
    <source>
        <strain evidence="2 3">DSM 17960</strain>
    </source>
</reference>
<dbReference type="Gene3D" id="3.10.180.10">
    <property type="entry name" value="2,3-Dihydroxybiphenyl 1,2-Dioxygenase, domain 1"/>
    <property type="match status" value="1"/>
</dbReference>
<dbReference type="AlphaFoldDB" id="A0A2S4N5X9"/>
<sequence>MAKLYSYLIFNGTCQQAFDFYKSVFNTEYSDFSTFGDMPQDDAPDPLLESDAQRVMHVCLPINKDYKLMGSDSNSKSGDVIMGSNISVSIDADSREEATRLFEGLSKKGYILMPLTNTFWGAYFGMFTDKFGVNWMINYDEVK</sequence>
<protein>
    <submittedName>
        <fullName evidence="2">PhnB protein</fullName>
    </submittedName>
</protein>
<dbReference type="Proteomes" id="UP000237056">
    <property type="component" value="Unassembled WGS sequence"/>
</dbReference>
<dbReference type="SUPFAM" id="SSF54593">
    <property type="entry name" value="Glyoxalase/Bleomycin resistance protein/Dihydroxybiphenyl dioxygenase"/>
    <property type="match status" value="1"/>
</dbReference>
<gene>
    <name evidence="2" type="ORF">Q361_11422</name>
</gene>
<keyword evidence="3" id="KW-1185">Reference proteome</keyword>
<evidence type="ECO:0000313" key="3">
    <source>
        <dbReference type="Proteomes" id="UP000237056"/>
    </source>
</evidence>
<dbReference type="Pfam" id="PF06983">
    <property type="entry name" value="3-dmu-9_3-mt"/>
    <property type="match status" value="1"/>
</dbReference>
<comment type="caution">
    <text evidence="2">The sequence shown here is derived from an EMBL/GenBank/DDBJ whole genome shotgun (WGS) entry which is preliminary data.</text>
</comment>